<gene>
    <name evidence="2" type="ORF">METZ01_LOCUS74028</name>
</gene>
<dbReference type="PANTHER" id="PTHR30383">
    <property type="entry name" value="THIOESTERASE 1/PROTEASE 1/LYSOPHOSPHOLIPASE L1"/>
    <property type="match status" value="1"/>
</dbReference>
<dbReference type="SUPFAM" id="SSF52266">
    <property type="entry name" value="SGNH hydrolase"/>
    <property type="match status" value="1"/>
</dbReference>
<feature type="domain" description="SGNH hydrolase-type esterase" evidence="1">
    <location>
        <begin position="69"/>
        <end position="244"/>
    </location>
</feature>
<proteinExistence type="predicted"/>
<dbReference type="InterPro" id="IPR013830">
    <property type="entry name" value="SGNH_hydro"/>
</dbReference>
<sequence length="255" mass="29578">MRLLLFKIFVITNSISAQPSNHGLKVDLDNLYPDSNLFIPHRAEWQITAYKNRIKDFKNDPIGDRKIVFLGNSIVEGCKDWNKIFGLKNIVNRGITGDVTASMLARLNEIYYYKPSKVFLLIGINDIFDGVIPYDKETTPTRIVNNIYKIAENIKFNSAKTEIFIHTLLPINEEKFRKVRGFYPTHNNPINAQINEINRKIINSGKDKEYQIIDLHSIFINDKGKMELEFFRDGLHLNDAGYKAWTAHIKKFVKE</sequence>
<dbReference type="GO" id="GO:0004622">
    <property type="term" value="F:phosphatidylcholine lysophospholipase activity"/>
    <property type="evidence" value="ECO:0007669"/>
    <property type="project" value="TreeGrafter"/>
</dbReference>
<organism evidence="2">
    <name type="scientific">marine metagenome</name>
    <dbReference type="NCBI Taxonomy" id="408172"/>
    <lineage>
        <taxon>unclassified sequences</taxon>
        <taxon>metagenomes</taxon>
        <taxon>ecological metagenomes</taxon>
    </lineage>
</organism>
<dbReference type="EMBL" id="UINC01005413">
    <property type="protein sequence ID" value="SVA21174.1"/>
    <property type="molecule type" value="Genomic_DNA"/>
</dbReference>
<evidence type="ECO:0000313" key="2">
    <source>
        <dbReference type="EMBL" id="SVA21174.1"/>
    </source>
</evidence>
<name>A0A381TZC5_9ZZZZ</name>
<dbReference type="AlphaFoldDB" id="A0A381TZC5"/>
<reference evidence="2" key="1">
    <citation type="submission" date="2018-05" db="EMBL/GenBank/DDBJ databases">
        <authorList>
            <person name="Lanie J.A."/>
            <person name="Ng W.-L."/>
            <person name="Kazmierczak K.M."/>
            <person name="Andrzejewski T.M."/>
            <person name="Davidsen T.M."/>
            <person name="Wayne K.J."/>
            <person name="Tettelin H."/>
            <person name="Glass J.I."/>
            <person name="Rusch D."/>
            <person name="Podicherti R."/>
            <person name="Tsui H.-C.T."/>
            <person name="Winkler M.E."/>
        </authorList>
    </citation>
    <scope>NUCLEOTIDE SEQUENCE</scope>
</reference>
<dbReference type="InterPro" id="IPR036514">
    <property type="entry name" value="SGNH_hydro_sf"/>
</dbReference>
<dbReference type="InterPro" id="IPR051532">
    <property type="entry name" value="Ester_Hydrolysis_Enzymes"/>
</dbReference>
<dbReference type="PANTHER" id="PTHR30383:SF5">
    <property type="entry name" value="SGNH HYDROLASE-TYPE ESTERASE DOMAIN-CONTAINING PROTEIN"/>
    <property type="match status" value="1"/>
</dbReference>
<dbReference type="Gene3D" id="3.40.50.1110">
    <property type="entry name" value="SGNH hydrolase"/>
    <property type="match status" value="1"/>
</dbReference>
<accession>A0A381TZC5</accession>
<evidence type="ECO:0000259" key="1">
    <source>
        <dbReference type="Pfam" id="PF13472"/>
    </source>
</evidence>
<dbReference type="Pfam" id="PF13472">
    <property type="entry name" value="Lipase_GDSL_2"/>
    <property type="match status" value="1"/>
</dbReference>
<protein>
    <recommendedName>
        <fullName evidence="1">SGNH hydrolase-type esterase domain-containing protein</fullName>
    </recommendedName>
</protein>